<keyword evidence="1" id="KW-0489">Methyltransferase</keyword>
<dbReference type="GO" id="GO:0008168">
    <property type="term" value="F:methyltransferase activity"/>
    <property type="evidence" value="ECO:0007669"/>
    <property type="project" value="UniProtKB-KW"/>
</dbReference>
<sequence>MTGKRAATWTPGMADEETIRIYDDKAGDYAKRFVTDAPSGSLSKFMSLLPAGANVLDWGCGPAASSFHLKAAGFNPDPVDASPEMVAIANDRFGLSARVGTFDDPVPEGRYQGVWANFSLLHAPRHDLPSHLTKLNKALLGAGVFHIGMKRGKGESRDRFGRFYTYYETTELAGLLEDAGFEITHQTEGEEAGMAGSVDPFVLILSRKI</sequence>
<dbReference type="PANTHER" id="PTHR43861:SF1">
    <property type="entry name" value="TRANS-ACONITATE 2-METHYLTRANSFERASE"/>
    <property type="match status" value="1"/>
</dbReference>
<dbReference type="EMBL" id="CP120863">
    <property type="protein sequence ID" value="WFE89190.1"/>
    <property type="molecule type" value="Genomic_DNA"/>
</dbReference>
<dbReference type="Gene3D" id="3.40.50.150">
    <property type="entry name" value="Vaccinia Virus protein VP39"/>
    <property type="match status" value="1"/>
</dbReference>
<dbReference type="Proteomes" id="UP001209803">
    <property type="component" value="Chromosome"/>
</dbReference>
<evidence type="ECO:0000313" key="1">
    <source>
        <dbReference type="EMBL" id="WFE89190.1"/>
    </source>
</evidence>
<keyword evidence="2" id="KW-1185">Reference proteome</keyword>
<protein>
    <submittedName>
        <fullName evidence="1">Class I SAM-dependent methyltransferase</fullName>
    </submittedName>
</protein>
<dbReference type="Pfam" id="PF13489">
    <property type="entry name" value="Methyltransf_23"/>
    <property type="match status" value="1"/>
</dbReference>
<proteinExistence type="predicted"/>
<keyword evidence="1" id="KW-0808">Transferase</keyword>
<accession>A0ABY8F5P8</accession>
<dbReference type="PANTHER" id="PTHR43861">
    <property type="entry name" value="TRANS-ACONITATE 2-METHYLTRANSFERASE-RELATED"/>
    <property type="match status" value="1"/>
</dbReference>
<dbReference type="SUPFAM" id="SSF53335">
    <property type="entry name" value="S-adenosyl-L-methionine-dependent methyltransferases"/>
    <property type="match status" value="1"/>
</dbReference>
<dbReference type="RefSeq" id="WP_265680574.1">
    <property type="nucleotide sequence ID" value="NZ_CP120863.1"/>
</dbReference>
<name>A0ABY8F5P8_9HYPH</name>
<reference evidence="1 2" key="1">
    <citation type="submission" date="2023-03" db="EMBL/GenBank/DDBJ databases">
        <title>Roseibium porphyridii sp. nov. and Roseibium rhodosorbium sp. nov. isolated from marine algae, Porphyridium cruentum and Rhodosorus marinus, respectively.</title>
        <authorList>
            <person name="Lee M.W."/>
            <person name="Choi B.J."/>
            <person name="Lee J.K."/>
            <person name="Choi D.G."/>
            <person name="Baek J.H."/>
            <person name="Bayburt H."/>
            <person name="Kim J.M."/>
            <person name="Han D.M."/>
            <person name="Kim K.H."/>
            <person name="Jeon C.O."/>
        </authorList>
    </citation>
    <scope>NUCLEOTIDE SEQUENCE [LARGE SCALE GENOMIC DNA]</scope>
    <source>
        <strain evidence="1 2">KMA01</strain>
    </source>
</reference>
<evidence type="ECO:0000313" key="2">
    <source>
        <dbReference type="Proteomes" id="UP001209803"/>
    </source>
</evidence>
<organism evidence="1 2">
    <name type="scientific">Roseibium porphyridii</name>
    <dbReference type="NCBI Taxonomy" id="2866279"/>
    <lineage>
        <taxon>Bacteria</taxon>
        <taxon>Pseudomonadati</taxon>
        <taxon>Pseudomonadota</taxon>
        <taxon>Alphaproteobacteria</taxon>
        <taxon>Hyphomicrobiales</taxon>
        <taxon>Stappiaceae</taxon>
        <taxon>Roseibium</taxon>
    </lineage>
</organism>
<dbReference type="InterPro" id="IPR029063">
    <property type="entry name" value="SAM-dependent_MTases_sf"/>
</dbReference>
<gene>
    <name evidence="1" type="ORF">K1718_24020</name>
</gene>
<dbReference type="GO" id="GO:0032259">
    <property type="term" value="P:methylation"/>
    <property type="evidence" value="ECO:0007669"/>
    <property type="project" value="UniProtKB-KW"/>
</dbReference>